<dbReference type="EC" id="1.14.11.8" evidence="5"/>
<evidence type="ECO:0000256" key="8">
    <source>
        <dbReference type="ARBA" id="ARBA00022964"/>
    </source>
</evidence>
<dbReference type="GO" id="GO:0005739">
    <property type="term" value="C:mitochondrion"/>
    <property type="evidence" value="ECO:0007669"/>
    <property type="project" value="TreeGrafter"/>
</dbReference>
<evidence type="ECO:0000256" key="9">
    <source>
        <dbReference type="ARBA" id="ARBA00023002"/>
    </source>
</evidence>
<keyword evidence="8 19" id="KW-0223">Dioxygenase</keyword>
<evidence type="ECO:0000256" key="13">
    <source>
        <dbReference type="ARBA" id="ARBA00032283"/>
    </source>
</evidence>
<dbReference type="InterPro" id="IPR050411">
    <property type="entry name" value="AlphaKG_dependent_hydroxylases"/>
</dbReference>
<dbReference type="GO" id="GO:0005506">
    <property type="term" value="F:iron ion binding"/>
    <property type="evidence" value="ECO:0007669"/>
    <property type="project" value="InterPro"/>
</dbReference>
<evidence type="ECO:0000256" key="2">
    <source>
        <dbReference type="ARBA" id="ARBA00001961"/>
    </source>
</evidence>
<protein>
    <recommendedName>
        <fullName evidence="16">Trimethyllysine dioxygenase</fullName>
        <ecNumber evidence="5">1.14.11.8</ecNumber>
    </recommendedName>
    <alternativeName>
        <fullName evidence="12">Epsilon-trimethyllysine 2-oxoglutarate dioxygenase</fullName>
    </alternativeName>
    <alternativeName>
        <fullName evidence="11">TML hydroxylase</fullName>
    </alternativeName>
    <alternativeName>
        <fullName evidence="13">TML-alpha-ketoglutarate dioxygenase</fullName>
    </alternativeName>
</protein>
<gene>
    <name evidence="19" type="ORF">N7493_009615</name>
</gene>
<dbReference type="InterPro" id="IPR042098">
    <property type="entry name" value="TauD-like_sf"/>
</dbReference>
<evidence type="ECO:0000256" key="5">
    <source>
        <dbReference type="ARBA" id="ARBA00012267"/>
    </source>
</evidence>
<dbReference type="PANTHER" id="PTHR10696:SF51">
    <property type="entry name" value="TRIMETHYLLYSINE DIOXYGENASE, MITOCHONDRIAL"/>
    <property type="match status" value="1"/>
</dbReference>
<evidence type="ECO:0000256" key="12">
    <source>
        <dbReference type="ARBA" id="ARBA00031778"/>
    </source>
</evidence>
<feature type="domain" description="Gamma-butyrobetaine hydroxylase-like N-terminal" evidence="18">
    <location>
        <begin position="119"/>
        <end position="179"/>
    </location>
</feature>
<keyword evidence="10" id="KW-0408">Iron</keyword>
<dbReference type="GO" id="GO:0050353">
    <property type="term" value="F:trimethyllysine dioxygenase activity"/>
    <property type="evidence" value="ECO:0007669"/>
    <property type="project" value="UniProtKB-EC"/>
</dbReference>
<dbReference type="EMBL" id="JAQJAN010000017">
    <property type="protein sequence ID" value="KAJ5710023.1"/>
    <property type="molecule type" value="Genomic_DNA"/>
</dbReference>
<comment type="function">
    <text evidence="14">Converts trimethyllysine (TML) into hydroxytrimethyllysine (HTML).</text>
</comment>
<reference evidence="19" key="2">
    <citation type="submission" date="2023-01" db="EMBL/GenBank/DDBJ databases">
        <authorList>
            <person name="Petersen C."/>
        </authorList>
    </citation>
    <scope>NUCLEOTIDE SEQUENCE</scope>
    <source>
        <strain evidence="19">IBT 17514</strain>
    </source>
</reference>
<evidence type="ECO:0000256" key="15">
    <source>
        <dbReference type="ARBA" id="ARBA00049334"/>
    </source>
</evidence>
<evidence type="ECO:0000256" key="3">
    <source>
        <dbReference type="ARBA" id="ARBA00005022"/>
    </source>
</evidence>
<evidence type="ECO:0000256" key="1">
    <source>
        <dbReference type="ARBA" id="ARBA00001954"/>
    </source>
</evidence>
<dbReference type="GO" id="GO:0045329">
    <property type="term" value="P:carnitine biosynthetic process"/>
    <property type="evidence" value="ECO:0007669"/>
    <property type="project" value="UniProtKB-KW"/>
</dbReference>
<evidence type="ECO:0000313" key="19">
    <source>
        <dbReference type="EMBL" id="KAJ5710023.1"/>
    </source>
</evidence>
<evidence type="ECO:0000256" key="16">
    <source>
        <dbReference type="ARBA" id="ARBA00071191"/>
    </source>
</evidence>
<keyword evidence="20" id="KW-1185">Reference proteome</keyword>
<dbReference type="FunFam" id="3.60.130.10:FF:000001">
    <property type="entry name" value="Trimethyllysine dioxygenase, mitochondrial"/>
    <property type="match status" value="1"/>
</dbReference>
<dbReference type="InterPro" id="IPR038492">
    <property type="entry name" value="GBBH-like_N_sf"/>
</dbReference>
<evidence type="ECO:0000259" key="17">
    <source>
        <dbReference type="Pfam" id="PF02668"/>
    </source>
</evidence>
<comment type="cofactor">
    <cofactor evidence="2">
        <name>L-ascorbate</name>
        <dbReference type="ChEBI" id="CHEBI:38290"/>
    </cofactor>
</comment>
<sequence>MNATRAALIRPKISLQASRTHTPQRVGLKAKYAAGSRTIAGGVYYNYKKKFLGETPNLKRPGPWQSPKFTVPENAKQLPILQQFKNEEELKAAYYAFEKGYVPLKRDDNAEWDLLKLGKFFLRENCQCPQCIHPETKQRISDTFLISPDVEVTNFESNTTDVKISWSDGHESTHSWDWLDAHRITPWNAPLDYKKLPLVKPVSVSYLEDGKYPEVQFKEVISDESALLDWLWKISISGFCFVKGVPVSPEATKTLIERISFIRHTHYGGFWDFTADLTFKDTAYTNEFLGGHTDNAYFTDPARLQLFHLLSHTDGSGGESLLVDGLSAAARLRYEDKQLFRSLVEQRHSWHSSGNEDVCIQPSARAPVLSVHPDLNTVYQVRWNNYDRAPKSDWSLPVQNGWYKAARRFNEILNEESRQIWTQLEPGTALIFDNWRMLHGRSEFTGKRRMCGGYVNNDDFISRLRLLKYGREKVLNTLGTVPTFKLGRYEYEHPGSVY</sequence>
<dbReference type="InterPro" id="IPR010376">
    <property type="entry name" value="GBBH-like_N"/>
</dbReference>
<dbReference type="Pfam" id="PF06155">
    <property type="entry name" value="GBBH-like_N"/>
    <property type="match status" value="1"/>
</dbReference>
<proteinExistence type="inferred from homology"/>
<organism evidence="19 20">
    <name type="scientific">Penicillium malachiteum</name>
    <dbReference type="NCBI Taxonomy" id="1324776"/>
    <lineage>
        <taxon>Eukaryota</taxon>
        <taxon>Fungi</taxon>
        <taxon>Dikarya</taxon>
        <taxon>Ascomycota</taxon>
        <taxon>Pezizomycotina</taxon>
        <taxon>Eurotiomycetes</taxon>
        <taxon>Eurotiomycetidae</taxon>
        <taxon>Eurotiales</taxon>
        <taxon>Aspergillaceae</taxon>
        <taxon>Penicillium</taxon>
    </lineage>
</organism>
<keyword evidence="7" id="KW-0124">Carnitine biosynthesis</keyword>
<evidence type="ECO:0000313" key="20">
    <source>
        <dbReference type="Proteomes" id="UP001215712"/>
    </source>
</evidence>
<dbReference type="PANTHER" id="PTHR10696">
    <property type="entry name" value="GAMMA-BUTYROBETAINE HYDROXYLASE-RELATED"/>
    <property type="match status" value="1"/>
</dbReference>
<comment type="similarity">
    <text evidence="4">Belongs to the gamma-BBH/TMLD family.</text>
</comment>
<dbReference type="FunFam" id="3.30.2020.30:FF:000002">
    <property type="entry name" value="Putative gamma-butyrobetaine dioxygenase"/>
    <property type="match status" value="1"/>
</dbReference>
<comment type="caution">
    <text evidence="19">The sequence shown here is derived from an EMBL/GenBank/DDBJ whole genome shotgun (WGS) entry which is preliminary data.</text>
</comment>
<feature type="domain" description="TauD/TfdA-like" evidence="17">
    <location>
        <begin position="214"/>
        <end position="454"/>
    </location>
</feature>
<dbReference type="InterPro" id="IPR003819">
    <property type="entry name" value="TauD/TfdA-like"/>
</dbReference>
<evidence type="ECO:0000256" key="10">
    <source>
        <dbReference type="ARBA" id="ARBA00023004"/>
    </source>
</evidence>
<keyword evidence="9" id="KW-0560">Oxidoreductase</keyword>
<name>A0AAD6HEU7_9EURO</name>
<comment type="pathway">
    <text evidence="3">Amine and polyamine biosynthesis; carnitine biosynthesis.</text>
</comment>
<dbReference type="Proteomes" id="UP001215712">
    <property type="component" value="Unassembled WGS sequence"/>
</dbReference>
<comment type="cofactor">
    <cofactor evidence="1">
        <name>Fe(2+)</name>
        <dbReference type="ChEBI" id="CHEBI:29033"/>
    </cofactor>
</comment>
<evidence type="ECO:0000256" key="4">
    <source>
        <dbReference type="ARBA" id="ARBA00008654"/>
    </source>
</evidence>
<evidence type="ECO:0000256" key="14">
    <source>
        <dbReference type="ARBA" id="ARBA00046008"/>
    </source>
</evidence>
<accession>A0AAD6HEU7</accession>
<dbReference type="Pfam" id="PF02668">
    <property type="entry name" value="TauD"/>
    <property type="match status" value="1"/>
</dbReference>
<dbReference type="Gene3D" id="3.30.2020.30">
    <property type="match status" value="1"/>
</dbReference>
<comment type="catalytic activity">
    <reaction evidence="15">
        <text>N(6),N(6),N(6)-trimethyl-L-lysine + 2-oxoglutarate + O2 = (3S)-3-hydroxy-N(6),N(6),N(6)-trimethyl-L-lysine + succinate + CO2</text>
        <dbReference type="Rhea" id="RHEA:14181"/>
        <dbReference type="ChEBI" id="CHEBI:15379"/>
        <dbReference type="ChEBI" id="CHEBI:16526"/>
        <dbReference type="ChEBI" id="CHEBI:16810"/>
        <dbReference type="ChEBI" id="CHEBI:30031"/>
        <dbReference type="ChEBI" id="CHEBI:58100"/>
        <dbReference type="ChEBI" id="CHEBI:141499"/>
        <dbReference type="EC" id="1.14.11.8"/>
    </reaction>
</comment>
<evidence type="ECO:0000259" key="18">
    <source>
        <dbReference type="Pfam" id="PF06155"/>
    </source>
</evidence>
<dbReference type="Gene3D" id="3.60.130.10">
    <property type="entry name" value="Clavaminate synthase-like"/>
    <property type="match status" value="1"/>
</dbReference>
<dbReference type="NCBIfam" id="TIGR02410">
    <property type="entry name" value="carnitine_TMLD"/>
    <property type="match status" value="1"/>
</dbReference>
<evidence type="ECO:0000256" key="7">
    <source>
        <dbReference type="ARBA" id="ARBA00022873"/>
    </source>
</evidence>
<dbReference type="CDD" id="cd00250">
    <property type="entry name" value="CAS_like"/>
    <property type="match status" value="1"/>
</dbReference>
<dbReference type="InterPro" id="IPR012776">
    <property type="entry name" value="Trimethyllysine_dOase"/>
</dbReference>
<keyword evidence="6" id="KW-0479">Metal-binding</keyword>
<dbReference type="AlphaFoldDB" id="A0AAD6HEU7"/>
<dbReference type="SUPFAM" id="SSF51197">
    <property type="entry name" value="Clavaminate synthase-like"/>
    <property type="match status" value="1"/>
</dbReference>
<reference evidence="19" key="1">
    <citation type="journal article" date="2023" name="IMA Fungus">
        <title>Comparative genomic study of the Penicillium genus elucidates a diverse pangenome and 15 lateral gene transfer events.</title>
        <authorList>
            <person name="Petersen C."/>
            <person name="Sorensen T."/>
            <person name="Nielsen M.R."/>
            <person name="Sondergaard T.E."/>
            <person name="Sorensen J.L."/>
            <person name="Fitzpatrick D.A."/>
            <person name="Frisvad J.C."/>
            <person name="Nielsen K.L."/>
        </authorList>
    </citation>
    <scope>NUCLEOTIDE SEQUENCE</scope>
    <source>
        <strain evidence="19">IBT 17514</strain>
    </source>
</reference>
<evidence type="ECO:0000256" key="11">
    <source>
        <dbReference type="ARBA" id="ARBA00030363"/>
    </source>
</evidence>
<evidence type="ECO:0000256" key="6">
    <source>
        <dbReference type="ARBA" id="ARBA00022723"/>
    </source>
</evidence>